<evidence type="ECO:0008006" key="3">
    <source>
        <dbReference type="Google" id="ProtNLM"/>
    </source>
</evidence>
<dbReference type="Proteomes" id="UP001230426">
    <property type="component" value="Unassembled WGS sequence"/>
</dbReference>
<name>A0ABT9R098_9ACTN</name>
<keyword evidence="2" id="KW-1185">Reference proteome</keyword>
<protein>
    <recommendedName>
        <fullName evidence="3">Transport-associated OB type 2 domain-containing protein</fullName>
    </recommendedName>
</protein>
<evidence type="ECO:0000313" key="2">
    <source>
        <dbReference type="Proteomes" id="UP001230426"/>
    </source>
</evidence>
<evidence type="ECO:0000313" key="1">
    <source>
        <dbReference type="EMBL" id="MDP9862651.1"/>
    </source>
</evidence>
<accession>A0ABT9R098</accession>
<comment type="caution">
    <text evidence="1">The sequence shown here is derived from an EMBL/GenBank/DDBJ whole genome shotgun (WGS) entry which is preliminary data.</text>
</comment>
<reference evidence="1 2" key="1">
    <citation type="submission" date="2023-07" db="EMBL/GenBank/DDBJ databases">
        <title>Sequencing the genomes of 1000 actinobacteria strains.</title>
        <authorList>
            <person name="Klenk H.-P."/>
        </authorList>
    </citation>
    <scope>NUCLEOTIDE SEQUENCE [LARGE SCALE GENOMIC DNA]</scope>
    <source>
        <strain evidence="1 2">DSM 44109</strain>
    </source>
</reference>
<organism evidence="1 2">
    <name type="scientific">Streptosporangium brasiliense</name>
    <dbReference type="NCBI Taxonomy" id="47480"/>
    <lineage>
        <taxon>Bacteria</taxon>
        <taxon>Bacillati</taxon>
        <taxon>Actinomycetota</taxon>
        <taxon>Actinomycetes</taxon>
        <taxon>Streptosporangiales</taxon>
        <taxon>Streptosporangiaceae</taxon>
        <taxon>Streptosporangium</taxon>
    </lineage>
</organism>
<gene>
    <name evidence="1" type="ORF">J2S55_001917</name>
</gene>
<sequence>MEVLQVLDPSRGTVSFRCESGAASGRWMGESSAKMGQFDVEIEVPEEITEWTEVPSGVTSLSENLDVETAVFITGEVVRFDDGDDSVVEIRVGSDILLIEIPNRRSELPSEGLISFRAPEIQLYPYDL</sequence>
<proteinExistence type="predicted"/>
<dbReference type="RefSeq" id="WP_306858832.1">
    <property type="nucleotide sequence ID" value="NZ_JAUSRB010000002.1"/>
</dbReference>
<dbReference type="EMBL" id="JAUSRB010000002">
    <property type="protein sequence ID" value="MDP9862651.1"/>
    <property type="molecule type" value="Genomic_DNA"/>
</dbReference>